<evidence type="ECO:0000259" key="2">
    <source>
        <dbReference type="PROSITE" id="PS50878"/>
    </source>
</evidence>
<dbReference type="PROSITE" id="PS50878">
    <property type="entry name" value="RT_POL"/>
    <property type="match status" value="1"/>
</dbReference>
<dbReference type="PANTHER" id="PTHR24559:SF444">
    <property type="entry name" value="REVERSE TRANSCRIPTASE DOMAIN-CONTAINING PROTEIN"/>
    <property type="match status" value="1"/>
</dbReference>
<dbReference type="InterPro" id="IPR021109">
    <property type="entry name" value="Peptidase_aspartic_dom_sf"/>
</dbReference>
<dbReference type="Pfam" id="PF13975">
    <property type="entry name" value="gag-asp_proteas"/>
    <property type="match status" value="1"/>
</dbReference>
<dbReference type="Gene3D" id="2.40.70.10">
    <property type="entry name" value="Acid Proteases"/>
    <property type="match status" value="1"/>
</dbReference>
<dbReference type="PANTHER" id="PTHR24559">
    <property type="entry name" value="TRANSPOSON TY3-I GAG-POL POLYPROTEIN"/>
    <property type="match status" value="1"/>
</dbReference>
<dbReference type="InterPro" id="IPR043502">
    <property type="entry name" value="DNA/RNA_pol_sf"/>
</dbReference>
<dbReference type="InterPro" id="IPR053134">
    <property type="entry name" value="RNA-dir_DNA_polymerase"/>
</dbReference>
<feature type="region of interest" description="Disordered" evidence="1">
    <location>
        <begin position="343"/>
        <end position="368"/>
    </location>
</feature>
<dbReference type="InterPro" id="IPR000477">
    <property type="entry name" value="RT_dom"/>
</dbReference>
<accession>A0A6J4LCF6</accession>
<dbReference type="CDD" id="cd01647">
    <property type="entry name" value="RT_LTR"/>
    <property type="match status" value="1"/>
</dbReference>
<dbReference type="AlphaFoldDB" id="A0A6J4LCF6"/>
<feature type="domain" description="Reverse transcriptase" evidence="2">
    <location>
        <begin position="432"/>
        <end position="612"/>
    </location>
</feature>
<dbReference type="Pfam" id="PF00078">
    <property type="entry name" value="RVT_1"/>
    <property type="match status" value="1"/>
</dbReference>
<dbReference type="EMBL" id="CADCTY010000599">
    <property type="protein sequence ID" value="CAA9327091.1"/>
    <property type="molecule type" value="Genomic_DNA"/>
</dbReference>
<proteinExistence type="predicted"/>
<dbReference type="SUPFAM" id="SSF56672">
    <property type="entry name" value="DNA/RNA polymerases"/>
    <property type="match status" value="1"/>
</dbReference>
<sequence length="662" mass="74553">MGQLPSVVQHPVLDLTIQDFKEISSITGRVFEIGVHRLDGDLATDVCPNSSFLAQKLEGRHIWINACSERELSERVRHSLSACSLDPLNTSVCILTRQSMPIDMKMLKEFRCILTVPKKGLVRQRLEDGSWSVVRSPEQLQVLYRASVVDRVSAEAGLATGKVLAGARKGDLGEQRFSRMMFAGRAAAAKANILFDTGASENFVSTSFAKQTGISVRPVDFSVRLANDENAQVAGEATVYIQLGAFHKPVKCYVMDMMYEVDIILGESFMTKYDCILHYGKGCIMVKKGKKHITIVSPASPRSRPLEEEKSDSSVLSVSQLKRLVRKGARVFLAVLKPLEEEESSLESKMPTSSVQPDQPAAEPPGEKKWVSDVLSEFSEVFQDPLPVGLPPERSEGHSIPTEPGHPPPFRQMYRLSPLEYRELEKQVTKFLKDGILEVSQSPYGAPVLFVPKPNGRGLRLCVDYRALNSITVKNRCTIPRIDDLLDAVAGSKFFTSLDLTSGYHQILISEEDRPKTAFRTPFGHFQFKVLIEGLTNAPATFQTVMNSIFHEHIRKFVVVYIDDILIFSRTEEEHQQHVRTVLEILRREKFFVTRSKSHFALEEIKYLGHVVNKDGIRPDPKKVSSVQEWPIPQNVHDVRSFLGLSIIFVSSFRIIRKRQYR</sequence>
<dbReference type="SUPFAM" id="SSF50630">
    <property type="entry name" value="Acid proteases"/>
    <property type="match status" value="1"/>
</dbReference>
<organism evidence="3">
    <name type="scientific">uncultured Leptolyngbya sp</name>
    <dbReference type="NCBI Taxonomy" id="332963"/>
    <lineage>
        <taxon>Bacteria</taxon>
        <taxon>Bacillati</taxon>
        <taxon>Cyanobacteriota</taxon>
        <taxon>Cyanophyceae</taxon>
        <taxon>Leptolyngbyales</taxon>
        <taxon>Leptolyngbyaceae</taxon>
        <taxon>Leptolyngbya group</taxon>
        <taxon>Leptolyngbya</taxon>
        <taxon>environmental samples</taxon>
    </lineage>
</organism>
<dbReference type="Gene3D" id="3.10.10.10">
    <property type="entry name" value="HIV Type 1 Reverse Transcriptase, subunit A, domain 1"/>
    <property type="match status" value="1"/>
</dbReference>
<protein>
    <recommendedName>
        <fullName evidence="2">Reverse transcriptase domain-containing protein</fullName>
    </recommendedName>
</protein>
<evidence type="ECO:0000256" key="1">
    <source>
        <dbReference type="SAM" id="MobiDB-lite"/>
    </source>
</evidence>
<reference evidence="3" key="1">
    <citation type="submission" date="2020-02" db="EMBL/GenBank/DDBJ databases">
        <authorList>
            <person name="Meier V. D."/>
        </authorList>
    </citation>
    <scope>NUCLEOTIDE SEQUENCE</scope>
    <source>
        <strain evidence="3">AVDCRST_MAG94</strain>
    </source>
</reference>
<dbReference type="CDD" id="cd00303">
    <property type="entry name" value="retropepsin_like"/>
    <property type="match status" value="1"/>
</dbReference>
<dbReference type="Gene3D" id="3.30.70.270">
    <property type="match status" value="1"/>
</dbReference>
<name>A0A6J4LCF6_9CYAN</name>
<gene>
    <name evidence="3" type="ORF">AVDCRST_MAG94-1729</name>
</gene>
<evidence type="ECO:0000313" key="3">
    <source>
        <dbReference type="EMBL" id="CAA9327091.1"/>
    </source>
</evidence>
<feature type="region of interest" description="Disordered" evidence="1">
    <location>
        <begin position="387"/>
        <end position="410"/>
    </location>
</feature>
<dbReference type="InterPro" id="IPR043128">
    <property type="entry name" value="Rev_trsase/Diguanyl_cyclase"/>
</dbReference>